<dbReference type="PANTHER" id="PTHR43163:SF6">
    <property type="entry name" value="DIPEPTIDE TRANSPORT SYSTEM PERMEASE PROTEIN DPPB-RELATED"/>
    <property type="match status" value="1"/>
</dbReference>
<gene>
    <name evidence="9" type="ORF">SAMN02910315_00098</name>
</gene>
<keyword evidence="4 7" id="KW-0812">Transmembrane</keyword>
<feature type="transmembrane region" description="Helical" evidence="7">
    <location>
        <begin position="148"/>
        <end position="168"/>
    </location>
</feature>
<dbReference type="CDD" id="cd06261">
    <property type="entry name" value="TM_PBP2"/>
    <property type="match status" value="1"/>
</dbReference>
<keyword evidence="3" id="KW-1003">Cell membrane</keyword>
<dbReference type="AlphaFoldDB" id="A0A1G5UUQ8"/>
<feature type="transmembrane region" description="Helical" evidence="7">
    <location>
        <begin position="246"/>
        <end position="272"/>
    </location>
</feature>
<protein>
    <submittedName>
        <fullName evidence="9">Peptide/nickel transport system permease protein</fullName>
    </submittedName>
</protein>
<proteinExistence type="inferred from homology"/>
<dbReference type="STRING" id="230361.sm9_1788"/>
<evidence type="ECO:0000256" key="7">
    <source>
        <dbReference type="RuleBase" id="RU363032"/>
    </source>
</evidence>
<keyword evidence="5 7" id="KW-1133">Transmembrane helix</keyword>
<dbReference type="InterPro" id="IPR000515">
    <property type="entry name" value="MetI-like"/>
</dbReference>
<evidence type="ECO:0000256" key="2">
    <source>
        <dbReference type="ARBA" id="ARBA00022448"/>
    </source>
</evidence>
<dbReference type="PROSITE" id="PS50928">
    <property type="entry name" value="ABC_TM1"/>
    <property type="match status" value="1"/>
</dbReference>
<feature type="transmembrane region" description="Helical" evidence="7">
    <location>
        <begin position="105"/>
        <end position="127"/>
    </location>
</feature>
<dbReference type="GO" id="GO:0055085">
    <property type="term" value="P:transmembrane transport"/>
    <property type="evidence" value="ECO:0007669"/>
    <property type="project" value="InterPro"/>
</dbReference>
<dbReference type="PANTHER" id="PTHR43163">
    <property type="entry name" value="DIPEPTIDE TRANSPORT SYSTEM PERMEASE PROTEIN DPPB-RELATED"/>
    <property type="match status" value="1"/>
</dbReference>
<dbReference type="EMBL" id="FMXB01000001">
    <property type="protein sequence ID" value="SDA37340.1"/>
    <property type="molecule type" value="Genomic_DNA"/>
</dbReference>
<dbReference type="GO" id="GO:0005886">
    <property type="term" value="C:plasma membrane"/>
    <property type="evidence" value="ECO:0007669"/>
    <property type="project" value="UniProtKB-SubCell"/>
</dbReference>
<dbReference type="Proteomes" id="UP000323439">
    <property type="component" value="Unassembled WGS sequence"/>
</dbReference>
<evidence type="ECO:0000259" key="8">
    <source>
        <dbReference type="PROSITE" id="PS50928"/>
    </source>
</evidence>
<comment type="subcellular location">
    <subcellularLocation>
        <location evidence="1 7">Cell membrane</location>
        <topology evidence="1 7">Multi-pass membrane protein</topology>
    </subcellularLocation>
</comment>
<feature type="transmembrane region" description="Helical" evidence="7">
    <location>
        <begin position="188"/>
        <end position="210"/>
    </location>
</feature>
<name>A0A1G5UUQ8_9EURY</name>
<evidence type="ECO:0000256" key="1">
    <source>
        <dbReference type="ARBA" id="ARBA00004651"/>
    </source>
</evidence>
<dbReference type="InterPro" id="IPR035906">
    <property type="entry name" value="MetI-like_sf"/>
</dbReference>
<reference evidence="9 10" key="1">
    <citation type="submission" date="2016-10" db="EMBL/GenBank/DDBJ databases">
        <authorList>
            <person name="Varghese N."/>
            <person name="Submissions S."/>
        </authorList>
    </citation>
    <scope>NUCLEOTIDE SEQUENCE [LARGE SCALE GENOMIC DNA]</scope>
    <source>
        <strain evidence="9 10">DSM 16643</strain>
    </source>
</reference>
<accession>A0A1G5UUQ8</accession>
<evidence type="ECO:0000256" key="6">
    <source>
        <dbReference type="ARBA" id="ARBA00023136"/>
    </source>
</evidence>
<evidence type="ECO:0000313" key="10">
    <source>
        <dbReference type="Proteomes" id="UP000323439"/>
    </source>
</evidence>
<keyword evidence="10" id="KW-1185">Reference proteome</keyword>
<dbReference type="SUPFAM" id="SSF161098">
    <property type="entry name" value="MetI-like"/>
    <property type="match status" value="1"/>
</dbReference>
<keyword evidence="2 7" id="KW-0813">Transport</keyword>
<evidence type="ECO:0000256" key="4">
    <source>
        <dbReference type="ARBA" id="ARBA00022692"/>
    </source>
</evidence>
<dbReference type="Pfam" id="PF00528">
    <property type="entry name" value="BPD_transp_1"/>
    <property type="match status" value="1"/>
</dbReference>
<feature type="domain" description="ABC transmembrane type-1" evidence="8">
    <location>
        <begin position="101"/>
        <end position="315"/>
    </location>
</feature>
<evidence type="ECO:0000256" key="3">
    <source>
        <dbReference type="ARBA" id="ARBA00022475"/>
    </source>
</evidence>
<organism evidence="9 10">
    <name type="scientific">Methanobrevibacter millerae</name>
    <dbReference type="NCBI Taxonomy" id="230361"/>
    <lineage>
        <taxon>Archaea</taxon>
        <taxon>Methanobacteriati</taxon>
        <taxon>Methanobacteriota</taxon>
        <taxon>Methanomada group</taxon>
        <taxon>Methanobacteria</taxon>
        <taxon>Methanobacteriales</taxon>
        <taxon>Methanobacteriaceae</taxon>
        <taxon>Methanobrevibacter</taxon>
    </lineage>
</organism>
<comment type="similarity">
    <text evidence="7">Belongs to the binding-protein-dependent transport system permease family.</text>
</comment>
<evidence type="ECO:0000256" key="5">
    <source>
        <dbReference type="ARBA" id="ARBA00022989"/>
    </source>
</evidence>
<evidence type="ECO:0000313" key="9">
    <source>
        <dbReference type="EMBL" id="SDA37340.1"/>
    </source>
</evidence>
<dbReference type="Gene3D" id="1.10.3720.10">
    <property type="entry name" value="MetI-like"/>
    <property type="match status" value="1"/>
</dbReference>
<feature type="transmembrane region" description="Helical" evidence="7">
    <location>
        <begin position="292"/>
        <end position="318"/>
    </location>
</feature>
<sequence>MNKKKVLKFFGYKFVRFIILMVAVAIFSFVLLDLSPIDPVNAYLKGAAVSPAQRAILEQYFGVGVPLPTKIYHWLLDLIQGNLGTSLIYRAPVIDVIIDKFVTSLALMSLSWIFSGIIGFALGIVAGKNKGSWIDKAVKVYCYAIQSAPSFWVGMLVLMVFAVYLGWFPIGFGVPIGTKSTDATFLEWASRLVLPTLTLSLVGLAPIAMYTRNELVSVLSSDYILFAKSRGEKGWNLIKDHGIRNILLPAITLQFMSFSELFGGAVLVEQVFSYPGIGQTAVAAGLQNDVPLFLGIVVISAIFVFVGNLLADISYYFIDPRIKENEFND</sequence>
<dbReference type="OrthoDB" id="44105at2157"/>
<feature type="transmembrane region" description="Helical" evidence="7">
    <location>
        <begin position="12"/>
        <end position="32"/>
    </location>
</feature>
<dbReference type="RefSeq" id="WP_149730754.1">
    <property type="nucleotide sequence ID" value="NZ_FMXB01000001.1"/>
</dbReference>
<keyword evidence="6 7" id="KW-0472">Membrane</keyword>